<name>A0A518B538_9BACT</name>
<dbReference type="HAMAP" id="MF_00724">
    <property type="entry name" value="FliE"/>
    <property type="match status" value="1"/>
</dbReference>
<dbReference type="GO" id="GO:0003774">
    <property type="term" value="F:cytoskeletal motor activity"/>
    <property type="evidence" value="ECO:0007669"/>
    <property type="project" value="InterPro"/>
</dbReference>
<dbReference type="GO" id="GO:0009425">
    <property type="term" value="C:bacterial-type flagellum basal body"/>
    <property type="evidence" value="ECO:0007669"/>
    <property type="project" value="UniProtKB-SubCell"/>
</dbReference>
<dbReference type="AlphaFoldDB" id="A0A518B538"/>
<evidence type="ECO:0000313" key="7">
    <source>
        <dbReference type="Proteomes" id="UP000317093"/>
    </source>
</evidence>
<accession>A0A518B538</accession>
<organism evidence="6 7">
    <name type="scientific">Kolteria novifilia</name>
    <dbReference type="NCBI Taxonomy" id="2527975"/>
    <lineage>
        <taxon>Bacteria</taxon>
        <taxon>Pseudomonadati</taxon>
        <taxon>Planctomycetota</taxon>
        <taxon>Planctomycetia</taxon>
        <taxon>Kolteriales</taxon>
        <taxon>Kolteriaceae</taxon>
        <taxon>Kolteria</taxon>
    </lineage>
</organism>
<evidence type="ECO:0000256" key="1">
    <source>
        <dbReference type="ARBA" id="ARBA00004117"/>
    </source>
</evidence>
<keyword evidence="6" id="KW-0966">Cell projection</keyword>
<evidence type="ECO:0000256" key="2">
    <source>
        <dbReference type="ARBA" id="ARBA00009272"/>
    </source>
</evidence>
<dbReference type="KEGG" id="knv:Pan216_29500"/>
<keyword evidence="7" id="KW-1185">Reference proteome</keyword>
<dbReference type="EMBL" id="CP036279">
    <property type="protein sequence ID" value="QDU62084.1"/>
    <property type="molecule type" value="Genomic_DNA"/>
</dbReference>
<dbReference type="InterPro" id="IPR001624">
    <property type="entry name" value="FliE"/>
</dbReference>
<dbReference type="PANTHER" id="PTHR34653:SF1">
    <property type="entry name" value="FLAGELLAR HOOK-BASAL BODY COMPLEX PROTEIN FLIE"/>
    <property type="match status" value="1"/>
</dbReference>
<evidence type="ECO:0000256" key="3">
    <source>
        <dbReference type="ARBA" id="ARBA00023143"/>
    </source>
</evidence>
<comment type="subcellular location">
    <subcellularLocation>
        <location evidence="1 4">Bacterial flagellum basal body</location>
    </subcellularLocation>
</comment>
<keyword evidence="6" id="KW-0282">Flagellum</keyword>
<evidence type="ECO:0000256" key="5">
    <source>
        <dbReference type="SAM" id="MobiDB-lite"/>
    </source>
</evidence>
<sequence>MRIDPTGDVGQFPLARPTQATDAPNSSFVDVLGRAVQQVNAKQLHAENIIEQVASGEEIPSAVVASAVVQSDLAFRTMIQVRNKLVEAFNELRQLQV</sequence>
<protein>
    <recommendedName>
        <fullName evidence="4">Flagellar hook-basal body complex protein FliE</fullName>
    </recommendedName>
</protein>
<proteinExistence type="inferred from homology"/>
<dbReference type="RefSeq" id="WP_145258587.1">
    <property type="nucleotide sequence ID" value="NZ_CP036279.1"/>
</dbReference>
<dbReference type="GO" id="GO:0005198">
    <property type="term" value="F:structural molecule activity"/>
    <property type="evidence" value="ECO:0007669"/>
    <property type="project" value="InterPro"/>
</dbReference>
<gene>
    <name evidence="4" type="primary">fliE</name>
    <name evidence="6" type="ORF">Pan216_29500</name>
</gene>
<comment type="similarity">
    <text evidence="2 4">Belongs to the FliE family.</text>
</comment>
<dbReference type="Pfam" id="PF02049">
    <property type="entry name" value="FliE"/>
    <property type="match status" value="1"/>
</dbReference>
<dbReference type="PANTHER" id="PTHR34653">
    <property type="match status" value="1"/>
</dbReference>
<dbReference type="Proteomes" id="UP000317093">
    <property type="component" value="Chromosome"/>
</dbReference>
<feature type="region of interest" description="Disordered" evidence="5">
    <location>
        <begin position="1"/>
        <end position="24"/>
    </location>
</feature>
<keyword evidence="6" id="KW-0969">Cilium</keyword>
<keyword evidence="3 4" id="KW-0975">Bacterial flagellum</keyword>
<evidence type="ECO:0000313" key="6">
    <source>
        <dbReference type="EMBL" id="QDU62084.1"/>
    </source>
</evidence>
<reference evidence="6 7" key="1">
    <citation type="submission" date="2019-02" db="EMBL/GenBank/DDBJ databases">
        <title>Deep-cultivation of Planctomycetes and their phenomic and genomic characterization uncovers novel biology.</title>
        <authorList>
            <person name="Wiegand S."/>
            <person name="Jogler M."/>
            <person name="Boedeker C."/>
            <person name="Pinto D."/>
            <person name="Vollmers J."/>
            <person name="Rivas-Marin E."/>
            <person name="Kohn T."/>
            <person name="Peeters S.H."/>
            <person name="Heuer A."/>
            <person name="Rast P."/>
            <person name="Oberbeckmann S."/>
            <person name="Bunk B."/>
            <person name="Jeske O."/>
            <person name="Meyerdierks A."/>
            <person name="Storesund J.E."/>
            <person name="Kallscheuer N."/>
            <person name="Luecker S."/>
            <person name="Lage O.M."/>
            <person name="Pohl T."/>
            <person name="Merkel B.J."/>
            <person name="Hornburger P."/>
            <person name="Mueller R.-W."/>
            <person name="Bruemmer F."/>
            <person name="Labrenz M."/>
            <person name="Spormann A.M."/>
            <person name="Op den Camp H."/>
            <person name="Overmann J."/>
            <person name="Amann R."/>
            <person name="Jetten M.S.M."/>
            <person name="Mascher T."/>
            <person name="Medema M.H."/>
            <person name="Devos D.P."/>
            <person name="Kaster A.-K."/>
            <person name="Ovreas L."/>
            <person name="Rohde M."/>
            <person name="Galperin M.Y."/>
            <person name="Jogler C."/>
        </authorList>
    </citation>
    <scope>NUCLEOTIDE SEQUENCE [LARGE SCALE GENOMIC DNA]</scope>
    <source>
        <strain evidence="6 7">Pan216</strain>
    </source>
</reference>
<dbReference type="GO" id="GO:0071973">
    <property type="term" value="P:bacterial-type flagellum-dependent cell motility"/>
    <property type="evidence" value="ECO:0007669"/>
    <property type="project" value="InterPro"/>
</dbReference>
<evidence type="ECO:0000256" key="4">
    <source>
        <dbReference type="HAMAP-Rule" id="MF_00724"/>
    </source>
</evidence>
<dbReference type="OrthoDB" id="285952at2"/>